<dbReference type="EMBL" id="JACYCF010000007">
    <property type="protein sequence ID" value="KAF8755976.1"/>
    <property type="molecule type" value="Genomic_DNA"/>
</dbReference>
<reference evidence="1" key="1">
    <citation type="submission" date="2020-09" db="EMBL/GenBank/DDBJ databases">
        <title>Comparative genome analyses of four rice-infecting Rhizoctonia solani isolates reveal extensive enrichment of homogalacturonan modification genes.</title>
        <authorList>
            <person name="Lee D.-Y."/>
            <person name="Jeon J."/>
            <person name="Kim K.-T."/>
            <person name="Cheong K."/>
            <person name="Song H."/>
            <person name="Choi G."/>
            <person name="Ko J."/>
            <person name="Opiyo S.O."/>
            <person name="Zuo S."/>
            <person name="Madhav S."/>
            <person name="Lee Y.-H."/>
            <person name="Wang G.-L."/>
        </authorList>
    </citation>
    <scope>NUCLEOTIDE SEQUENCE</scope>
    <source>
        <strain evidence="1">AG1-IA B2</strain>
    </source>
</reference>
<sequence>MRHEGNDAQILEVKFYCSELGVSPGTVVPLAPAEEPSPGKDVEPKEDDVGCCGWEGSRGGPEHLALTEGPTPIRPAIAFNPPSVIFSSDELPGGLGTKVEPIKGAGGIKILETSIGCGGGWGRGVQPNRRGKGLMTRSGCEEERSNGKVRIIEESPAAGRVVEGGGGGRGGSTAYDTGSRLEFQYDCERWCYGVHSNTRVVHVGSDELGLHGE</sequence>
<dbReference type="AlphaFoldDB" id="A0A8H7M5U7"/>
<gene>
    <name evidence="1" type="ORF">RHS01_04799</name>
</gene>
<accession>A0A8H7M5U7</accession>
<organism evidence="1 2">
    <name type="scientific">Rhizoctonia solani</name>
    <dbReference type="NCBI Taxonomy" id="456999"/>
    <lineage>
        <taxon>Eukaryota</taxon>
        <taxon>Fungi</taxon>
        <taxon>Dikarya</taxon>
        <taxon>Basidiomycota</taxon>
        <taxon>Agaricomycotina</taxon>
        <taxon>Agaricomycetes</taxon>
        <taxon>Cantharellales</taxon>
        <taxon>Ceratobasidiaceae</taxon>
        <taxon>Rhizoctonia</taxon>
    </lineage>
</organism>
<protein>
    <submittedName>
        <fullName evidence="1">Uncharacterized protein</fullName>
    </submittedName>
</protein>
<name>A0A8H7M5U7_9AGAM</name>
<evidence type="ECO:0000313" key="1">
    <source>
        <dbReference type="EMBL" id="KAF8755976.1"/>
    </source>
</evidence>
<proteinExistence type="predicted"/>
<comment type="caution">
    <text evidence="1">The sequence shown here is derived from an EMBL/GenBank/DDBJ whole genome shotgun (WGS) entry which is preliminary data.</text>
</comment>
<dbReference type="Proteomes" id="UP000614334">
    <property type="component" value="Unassembled WGS sequence"/>
</dbReference>
<evidence type="ECO:0000313" key="2">
    <source>
        <dbReference type="Proteomes" id="UP000614334"/>
    </source>
</evidence>